<organism evidence="2 3">
    <name type="scientific">Ceratodon purpureus</name>
    <name type="common">Fire moss</name>
    <name type="synonym">Dicranum purpureum</name>
    <dbReference type="NCBI Taxonomy" id="3225"/>
    <lineage>
        <taxon>Eukaryota</taxon>
        <taxon>Viridiplantae</taxon>
        <taxon>Streptophyta</taxon>
        <taxon>Embryophyta</taxon>
        <taxon>Bryophyta</taxon>
        <taxon>Bryophytina</taxon>
        <taxon>Bryopsida</taxon>
        <taxon>Dicranidae</taxon>
        <taxon>Pseudoditrichales</taxon>
        <taxon>Ditrichaceae</taxon>
        <taxon>Ceratodon</taxon>
    </lineage>
</organism>
<evidence type="ECO:0000313" key="3">
    <source>
        <dbReference type="Proteomes" id="UP000822688"/>
    </source>
</evidence>
<sequence>MLHDSCVCWPWCIHSISCLASAVCGVVREKVRFEEKRAPAGLQKWAELPFSSSALEERLEEVENCGEWIVGDEIVMDL</sequence>
<keyword evidence="1" id="KW-0732">Signal</keyword>
<feature type="chain" id="PRO_5035734599" evidence="1">
    <location>
        <begin position="23"/>
        <end position="78"/>
    </location>
</feature>
<dbReference type="EMBL" id="CM026422">
    <property type="protein sequence ID" value="KAG0587699.1"/>
    <property type="molecule type" value="Genomic_DNA"/>
</dbReference>
<protein>
    <submittedName>
        <fullName evidence="2">Uncharacterized protein</fullName>
    </submittedName>
</protein>
<name>A0A8T0IXR8_CERPU</name>
<gene>
    <name evidence="2" type="ORF">KC19_2G184700</name>
</gene>
<keyword evidence="3" id="KW-1185">Reference proteome</keyword>
<dbReference type="AlphaFoldDB" id="A0A8T0IXR8"/>
<dbReference type="Proteomes" id="UP000822688">
    <property type="component" value="Chromosome 2"/>
</dbReference>
<reference evidence="2" key="1">
    <citation type="submission" date="2020-06" db="EMBL/GenBank/DDBJ databases">
        <title>WGS assembly of Ceratodon purpureus strain R40.</title>
        <authorList>
            <person name="Carey S.B."/>
            <person name="Jenkins J."/>
            <person name="Shu S."/>
            <person name="Lovell J.T."/>
            <person name="Sreedasyam A."/>
            <person name="Maumus F."/>
            <person name="Tiley G.P."/>
            <person name="Fernandez-Pozo N."/>
            <person name="Barry K."/>
            <person name="Chen C."/>
            <person name="Wang M."/>
            <person name="Lipzen A."/>
            <person name="Daum C."/>
            <person name="Saski C.A."/>
            <person name="Payton A.C."/>
            <person name="Mcbreen J.C."/>
            <person name="Conrad R.E."/>
            <person name="Kollar L.M."/>
            <person name="Olsson S."/>
            <person name="Huttunen S."/>
            <person name="Landis J.B."/>
            <person name="Wickett N.J."/>
            <person name="Johnson M.G."/>
            <person name="Rensing S.A."/>
            <person name="Grimwood J."/>
            <person name="Schmutz J."/>
            <person name="Mcdaniel S.F."/>
        </authorList>
    </citation>
    <scope>NUCLEOTIDE SEQUENCE</scope>
    <source>
        <strain evidence="2">R40</strain>
    </source>
</reference>
<accession>A0A8T0IXR8</accession>
<proteinExistence type="predicted"/>
<evidence type="ECO:0000313" key="2">
    <source>
        <dbReference type="EMBL" id="KAG0587699.1"/>
    </source>
</evidence>
<feature type="signal peptide" evidence="1">
    <location>
        <begin position="1"/>
        <end position="22"/>
    </location>
</feature>
<evidence type="ECO:0000256" key="1">
    <source>
        <dbReference type="SAM" id="SignalP"/>
    </source>
</evidence>
<comment type="caution">
    <text evidence="2">The sequence shown here is derived from an EMBL/GenBank/DDBJ whole genome shotgun (WGS) entry which is preliminary data.</text>
</comment>